<keyword evidence="3" id="KW-0175">Coiled coil</keyword>
<dbReference type="EMBL" id="VIIS01001915">
    <property type="protein sequence ID" value="KAF0291004.1"/>
    <property type="molecule type" value="Genomic_DNA"/>
</dbReference>
<feature type="compositionally biased region" description="Low complexity" evidence="4">
    <location>
        <begin position="94"/>
        <end position="107"/>
    </location>
</feature>
<dbReference type="Gene3D" id="1.10.10.2750">
    <property type="match status" value="1"/>
</dbReference>
<dbReference type="Gene3D" id="1.10.472.80">
    <property type="entry name" value="Ypt/Rab-GAP domain of gyp1p, domain 3"/>
    <property type="match status" value="1"/>
</dbReference>
<name>A0A6A4VHH5_AMPAM</name>
<reference evidence="6 7" key="1">
    <citation type="submission" date="2019-07" db="EMBL/GenBank/DDBJ databases">
        <title>Draft genome assembly of a fouling barnacle, Amphibalanus amphitrite (Darwin, 1854): The first reference genome for Thecostraca.</title>
        <authorList>
            <person name="Kim W."/>
        </authorList>
    </citation>
    <scope>NUCLEOTIDE SEQUENCE [LARGE SCALE GENOMIC DNA]</scope>
    <source>
        <strain evidence="6">SNU_AA5</strain>
        <tissue evidence="6">Soma without cirri and trophi</tissue>
    </source>
</reference>
<gene>
    <name evidence="6" type="primary">Tbc1d1</name>
    <name evidence="6" type="ORF">FJT64_010836</name>
</gene>
<dbReference type="OrthoDB" id="295078at2759"/>
<dbReference type="InterPro" id="IPR021785">
    <property type="entry name" value="DUF3350"/>
</dbReference>
<feature type="domain" description="Rab-GAP TBC" evidence="5">
    <location>
        <begin position="189"/>
        <end position="385"/>
    </location>
</feature>
<dbReference type="FunFam" id="1.10.8.270:FF:000001">
    <property type="entry name" value="TBC1 domain family member 1"/>
    <property type="match status" value="1"/>
</dbReference>
<dbReference type="InterPro" id="IPR035969">
    <property type="entry name" value="Rab-GAP_TBC_sf"/>
</dbReference>
<feature type="compositionally biased region" description="Basic and acidic residues" evidence="4">
    <location>
        <begin position="578"/>
        <end position="590"/>
    </location>
</feature>
<feature type="region of interest" description="Disordered" evidence="4">
    <location>
        <begin position="78"/>
        <end position="111"/>
    </location>
</feature>
<proteinExistence type="predicted"/>
<evidence type="ECO:0000256" key="3">
    <source>
        <dbReference type="SAM" id="Coils"/>
    </source>
</evidence>
<dbReference type="PANTHER" id="PTHR47219">
    <property type="entry name" value="RAB GTPASE-ACTIVATING PROTEIN 1-LIKE"/>
    <property type="match status" value="1"/>
</dbReference>
<protein>
    <submittedName>
        <fullName evidence="6">TBC1 domain family member 1</fullName>
    </submittedName>
</protein>
<keyword evidence="1" id="KW-0343">GTPase activation</keyword>
<dbReference type="Pfam" id="PF11830">
    <property type="entry name" value="DUF3350"/>
    <property type="match status" value="1"/>
</dbReference>
<dbReference type="SMART" id="SM00164">
    <property type="entry name" value="TBC"/>
    <property type="match status" value="1"/>
</dbReference>
<dbReference type="GO" id="GO:0005096">
    <property type="term" value="F:GTPase activator activity"/>
    <property type="evidence" value="ECO:0007669"/>
    <property type="project" value="UniProtKB-KW"/>
</dbReference>
<evidence type="ECO:0000256" key="1">
    <source>
        <dbReference type="ARBA" id="ARBA00022468"/>
    </source>
</evidence>
<dbReference type="SUPFAM" id="SSF47923">
    <property type="entry name" value="Ypt/Rab-GAP domain of gyp1p"/>
    <property type="match status" value="2"/>
</dbReference>
<evidence type="ECO:0000256" key="2">
    <source>
        <dbReference type="ARBA" id="ARBA00022553"/>
    </source>
</evidence>
<keyword evidence="2" id="KW-0597">Phosphoprotein</keyword>
<keyword evidence="7" id="KW-1185">Reference proteome</keyword>
<dbReference type="FunFam" id="1.10.472.80:FF:000027">
    <property type="entry name" value="GTPase activating protein (Evi5)"/>
    <property type="match status" value="1"/>
</dbReference>
<dbReference type="Gene3D" id="1.10.8.270">
    <property type="entry name" value="putative rabgap domain of human tbc1 domain family member 14 like domains"/>
    <property type="match status" value="1"/>
</dbReference>
<comment type="caution">
    <text evidence="6">The sequence shown here is derived from an EMBL/GenBank/DDBJ whole genome shotgun (WGS) entry which is preliminary data.</text>
</comment>
<dbReference type="Proteomes" id="UP000440578">
    <property type="component" value="Unassembled WGS sequence"/>
</dbReference>
<dbReference type="InterPro" id="IPR000195">
    <property type="entry name" value="Rab-GAP-TBC_dom"/>
</dbReference>
<feature type="coiled-coil region" evidence="3">
    <location>
        <begin position="470"/>
        <end position="518"/>
    </location>
</feature>
<organism evidence="6 7">
    <name type="scientific">Amphibalanus amphitrite</name>
    <name type="common">Striped barnacle</name>
    <name type="synonym">Balanus amphitrite</name>
    <dbReference type="NCBI Taxonomy" id="1232801"/>
    <lineage>
        <taxon>Eukaryota</taxon>
        <taxon>Metazoa</taxon>
        <taxon>Ecdysozoa</taxon>
        <taxon>Arthropoda</taxon>
        <taxon>Crustacea</taxon>
        <taxon>Multicrustacea</taxon>
        <taxon>Cirripedia</taxon>
        <taxon>Thoracica</taxon>
        <taxon>Thoracicalcarea</taxon>
        <taxon>Balanomorpha</taxon>
        <taxon>Balanoidea</taxon>
        <taxon>Balanidae</taxon>
        <taxon>Amphibalaninae</taxon>
        <taxon>Amphibalanus</taxon>
    </lineage>
</organism>
<evidence type="ECO:0000313" key="7">
    <source>
        <dbReference type="Proteomes" id="UP000440578"/>
    </source>
</evidence>
<accession>A0A6A4VHH5</accession>
<evidence type="ECO:0000313" key="6">
    <source>
        <dbReference type="EMBL" id="KAF0291004.1"/>
    </source>
</evidence>
<dbReference type="Pfam" id="PF00566">
    <property type="entry name" value="RabGAP-TBC"/>
    <property type="match status" value="1"/>
</dbReference>
<evidence type="ECO:0000256" key="4">
    <source>
        <dbReference type="SAM" id="MobiDB-lite"/>
    </source>
</evidence>
<evidence type="ECO:0000259" key="5">
    <source>
        <dbReference type="PROSITE" id="PS50086"/>
    </source>
</evidence>
<feature type="compositionally biased region" description="Low complexity" evidence="4">
    <location>
        <begin position="26"/>
        <end position="48"/>
    </location>
</feature>
<feature type="coiled-coil region" evidence="3">
    <location>
        <begin position="121"/>
        <end position="148"/>
    </location>
</feature>
<dbReference type="AlphaFoldDB" id="A0A6A4VHH5"/>
<sequence length="590" mass="67395">MGHVEDVPTGVTSICNDNYEPDRCGAALPGLTPTPAPTAATAPSATRPSKPKPTPRRAMRQVIKYSGKLKETLVHEVQGLRPSSKHREKSPLVARTSSDAAATAAQPRRSREELRQLWKKAINQQVLLNRMERENERITERVRSGERVMYAEMPPCAGDVKSEWRQLLDSWRAGRKVHVDDLQELVFRGVPIRLRPEVWQLLVFHHRLHHPAPSVSHVDNYDTSYLQLIRQLTSFQREILTDLGRTFPQHPYFRSPFGSGQLELFNVLKAVSLLDPELGYCQGLGFIAGILLLHAPEEESYELLKHMLFPLELRKQFMPDMSPLQIQMYQFSRLVHDHHSDLYAHLEKYEVSPMLYATPWFLTLFSSQYPIGFSARVFDLILLLGLEAVFKVSLALLDIHQEQLKNLTGMEDIMEYIKTEMPRLSQTSAQQVFRKAVELDISRQLLSYEVEYHVLQEEVLASPSHADSDLNKLGAMNQNLKRQVMELLHQLQTSSDQIKTLTERNKTLESRVSQLSSERSDLVTFVRYLSLHTPDRLEVPAPFRRFLDDGAASEPAGDARDPLNCALFEAGPSRPRRERALSRSKTVDCE</sequence>
<feature type="region of interest" description="Disordered" evidence="4">
    <location>
        <begin position="552"/>
        <end position="590"/>
    </location>
</feature>
<dbReference type="InterPro" id="IPR050302">
    <property type="entry name" value="Rab_GAP_TBC_domain"/>
</dbReference>
<dbReference type="PROSITE" id="PS50086">
    <property type="entry name" value="TBC_RABGAP"/>
    <property type="match status" value="1"/>
</dbReference>
<dbReference type="PANTHER" id="PTHR47219:SF16">
    <property type="entry name" value="GTPASE ACTIVATING PROTEIN"/>
    <property type="match status" value="1"/>
</dbReference>
<feature type="region of interest" description="Disordered" evidence="4">
    <location>
        <begin position="26"/>
        <end position="57"/>
    </location>
</feature>